<dbReference type="InterPro" id="IPR013926">
    <property type="entry name" value="CGI121/TPRKB"/>
</dbReference>
<evidence type="ECO:0000256" key="1">
    <source>
        <dbReference type="ARBA" id="ARBA00004123"/>
    </source>
</evidence>
<dbReference type="Gene3D" id="3.30.2380.10">
    <property type="entry name" value="CGI121/TPRKB"/>
    <property type="match status" value="1"/>
</dbReference>
<keyword evidence="3" id="KW-0819">tRNA processing</keyword>
<sequence length="173" mass="19055">MAVVKINLFNDKTLSCVLLTSVKNTSFLKKQLITGKLKCALVKPSLIVDLFQLHIAANKSVLANSLGKLTTKSVYTEILFNLSISKNISQSLVKFGIDDTDSDLIVLSFGDDSEVADIMMQIEGEIMDMAKLEDFTNETVVCKTYKISDSELSVSSLINLVVSKISTKDFVNY</sequence>
<name>A0A1B6FXS7_9HEMI</name>
<dbReference type="NCBIfam" id="NF011465">
    <property type="entry name" value="PRK14886.1-1"/>
    <property type="match status" value="1"/>
</dbReference>
<dbReference type="PANTHER" id="PTHR15840:SF10">
    <property type="entry name" value="EKC_KEOPS COMPLEX SUBUNIT TPRKB"/>
    <property type="match status" value="1"/>
</dbReference>
<dbReference type="GO" id="GO:0002949">
    <property type="term" value="P:tRNA threonylcarbamoyladenosine modification"/>
    <property type="evidence" value="ECO:0007669"/>
    <property type="project" value="TreeGrafter"/>
</dbReference>
<comment type="subcellular location">
    <subcellularLocation>
        <location evidence="1">Nucleus</location>
    </subcellularLocation>
</comment>
<comment type="similarity">
    <text evidence="2 5">Belongs to the CGI121/TPRKB family.</text>
</comment>
<evidence type="ECO:0000313" key="6">
    <source>
        <dbReference type="EMBL" id="JAS54931.1"/>
    </source>
</evidence>
<reference evidence="6" key="1">
    <citation type="submission" date="2015-11" db="EMBL/GenBank/DDBJ databases">
        <title>De novo transcriptome assembly of four potential Pierce s Disease insect vectors from Arizona vineyards.</title>
        <authorList>
            <person name="Tassone E.E."/>
        </authorList>
    </citation>
    <scope>NUCLEOTIDE SEQUENCE</scope>
</reference>
<keyword evidence="4 5" id="KW-0539">Nucleus</keyword>
<accession>A0A1B6FXS7</accession>
<dbReference type="GO" id="GO:0000408">
    <property type="term" value="C:EKC/KEOPS complex"/>
    <property type="evidence" value="ECO:0007669"/>
    <property type="project" value="TreeGrafter"/>
</dbReference>
<dbReference type="Pfam" id="PF08617">
    <property type="entry name" value="CGI-121"/>
    <property type="match status" value="1"/>
</dbReference>
<proteinExistence type="inferred from homology"/>
<evidence type="ECO:0000256" key="3">
    <source>
        <dbReference type="ARBA" id="ARBA00022694"/>
    </source>
</evidence>
<organism evidence="6">
    <name type="scientific">Cuerna arida</name>
    <dbReference type="NCBI Taxonomy" id="1464854"/>
    <lineage>
        <taxon>Eukaryota</taxon>
        <taxon>Metazoa</taxon>
        <taxon>Ecdysozoa</taxon>
        <taxon>Arthropoda</taxon>
        <taxon>Hexapoda</taxon>
        <taxon>Insecta</taxon>
        <taxon>Pterygota</taxon>
        <taxon>Neoptera</taxon>
        <taxon>Paraneoptera</taxon>
        <taxon>Hemiptera</taxon>
        <taxon>Auchenorrhyncha</taxon>
        <taxon>Membracoidea</taxon>
        <taxon>Cicadellidae</taxon>
        <taxon>Cicadellinae</taxon>
        <taxon>Proconiini</taxon>
        <taxon>Cuerna</taxon>
    </lineage>
</organism>
<evidence type="ECO:0000256" key="2">
    <source>
        <dbReference type="ARBA" id="ARBA00005546"/>
    </source>
</evidence>
<dbReference type="AlphaFoldDB" id="A0A1B6FXS7"/>
<evidence type="ECO:0000256" key="5">
    <source>
        <dbReference type="RuleBase" id="RU004398"/>
    </source>
</evidence>
<dbReference type="PANTHER" id="PTHR15840">
    <property type="entry name" value="CGI-121 FAMILY MEMBER"/>
    <property type="match status" value="1"/>
</dbReference>
<dbReference type="SUPFAM" id="SSF143870">
    <property type="entry name" value="PF0523-like"/>
    <property type="match status" value="1"/>
</dbReference>
<dbReference type="InterPro" id="IPR036504">
    <property type="entry name" value="CGI121/TPRKB_sf"/>
</dbReference>
<evidence type="ECO:0000256" key="4">
    <source>
        <dbReference type="ARBA" id="ARBA00023242"/>
    </source>
</evidence>
<gene>
    <name evidence="6" type="ORF">g.46438</name>
</gene>
<dbReference type="GO" id="GO:0005634">
    <property type="term" value="C:nucleus"/>
    <property type="evidence" value="ECO:0007669"/>
    <property type="project" value="UniProtKB-SubCell"/>
</dbReference>
<dbReference type="GO" id="GO:0005829">
    <property type="term" value="C:cytosol"/>
    <property type="evidence" value="ECO:0007669"/>
    <property type="project" value="TreeGrafter"/>
</dbReference>
<dbReference type="EMBL" id="GECZ01014838">
    <property type="protein sequence ID" value="JAS54931.1"/>
    <property type="molecule type" value="Transcribed_RNA"/>
</dbReference>
<protein>
    <recommendedName>
        <fullName evidence="7">EKC/KEOPS complex subunit CGI121</fullName>
    </recommendedName>
</protein>
<evidence type="ECO:0008006" key="7">
    <source>
        <dbReference type="Google" id="ProtNLM"/>
    </source>
</evidence>